<dbReference type="GO" id="GO:0051301">
    <property type="term" value="P:cell division"/>
    <property type="evidence" value="ECO:0007669"/>
    <property type="project" value="UniProtKB-KW"/>
</dbReference>
<protein>
    <recommendedName>
        <fullName evidence="22">Centromere/kinetochore protein zw10 homolog</fullName>
    </recommendedName>
</protein>
<evidence type="ECO:0000259" key="24">
    <source>
        <dbReference type="Pfam" id="PF20665"/>
    </source>
</evidence>
<dbReference type="Pfam" id="PF20665">
    <property type="entry name" value="Zw10_middle"/>
    <property type="match status" value="1"/>
</dbReference>
<dbReference type="Pfam" id="PF06248">
    <property type="entry name" value="Zw10_N"/>
    <property type="match status" value="1"/>
</dbReference>
<keyword evidence="15" id="KW-0007">Acetylation</keyword>
<dbReference type="InterPro" id="IPR048343">
    <property type="entry name" value="ZW10_C"/>
</dbReference>
<dbReference type="GO" id="GO:0007094">
    <property type="term" value="P:mitotic spindle assembly checkpoint signaling"/>
    <property type="evidence" value="ECO:0007669"/>
    <property type="project" value="TreeGrafter"/>
</dbReference>
<dbReference type="PANTHER" id="PTHR12205">
    <property type="entry name" value="CENTROMERE/KINETOCHORE PROTEIN ZW10"/>
    <property type="match status" value="1"/>
</dbReference>
<comment type="similarity">
    <text evidence="4">Belongs to the ZW10 family.</text>
</comment>
<dbReference type="GO" id="GO:0005634">
    <property type="term" value="C:nucleus"/>
    <property type="evidence" value="ECO:0007669"/>
    <property type="project" value="InterPro"/>
</dbReference>
<keyword evidence="9" id="KW-0132">Cell division</keyword>
<keyword evidence="16" id="KW-0175">Coiled coil</keyword>
<dbReference type="Proteomes" id="UP000472265">
    <property type="component" value="Chromosome 13"/>
</dbReference>
<keyword evidence="19" id="KW-0131">Cell cycle</keyword>
<evidence type="ECO:0000256" key="8">
    <source>
        <dbReference type="ARBA" id="ARBA00022553"/>
    </source>
</evidence>
<keyword evidence="13" id="KW-0931">ER-Golgi transport</keyword>
<dbReference type="AlphaFoldDB" id="A0A671Y971"/>
<evidence type="ECO:0000256" key="2">
    <source>
        <dbReference type="ARBA" id="ARBA00004406"/>
    </source>
</evidence>
<evidence type="ECO:0000256" key="21">
    <source>
        <dbReference type="ARBA" id="ARBA00065852"/>
    </source>
</evidence>
<dbReference type="InterPro" id="IPR046362">
    <property type="entry name" value="Zw10/DSL1_C_sf"/>
</dbReference>
<evidence type="ECO:0000256" key="6">
    <source>
        <dbReference type="ARBA" id="ARBA00022454"/>
    </source>
</evidence>
<keyword evidence="28" id="KW-1185">Reference proteome</keyword>
<reference evidence="27" key="2">
    <citation type="submission" date="2025-08" db="UniProtKB">
        <authorList>
            <consortium name="Ensembl"/>
        </authorList>
    </citation>
    <scope>IDENTIFICATION</scope>
</reference>
<keyword evidence="5" id="KW-0813">Transport</keyword>
<name>A0A671Y971_SPAAU</name>
<keyword evidence="20" id="KW-0137">Centromere</keyword>
<keyword evidence="8" id="KW-0597">Phosphoprotein</keyword>
<feature type="domain" description="Centromere/kinetochore protein zw10 N-terminal" evidence="23">
    <location>
        <begin position="27"/>
        <end position="119"/>
    </location>
</feature>
<reference evidence="27" key="1">
    <citation type="submission" date="2021-04" db="EMBL/GenBank/DDBJ databases">
        <authorList>
            <consortium name="Wellcome Sanger Institute Data Sharing"/>
        </authorList>
    </citation>
    <scope>NUCLEOTIDE SEQUENCE [LARGE SCALE GENOMIC DNA]</scope>
</reference>
<dbReference type="Gene3D" id="1.10.357.150">
    <property type="match status" value="1"/>
</dbReference>
<evidence type="ECO:0000259" key="23">
    <source>
        <dbReference type="Pfam" id="PF06248"/>
    </source>
</evidence>
<dbReference type="Pfam" id="PF20666">
    <property type="entry name" value="ZW10_C"/>
    <property type="match status" value="1"/>
</dbReference>
<dbReference type="InterPro" id="IPR055148">
    <property type="entry name" value="ZW10_C_2"/>
</dbReference>
<evidence type="ECO:0000256" key="13">
    <source>
        <dbReference type="ARBA" id="ARBA00022892"/>
    </source>
</evidence>
<dbReference type="InterPro" id="IPR009361">
    <property type="entry name" value="Zw10_N"/>
</dbReference>
<evidence type="ECO:0000256" key="9">
    <source>
        <dbReference type="ARBA" id="ARBA00022618"/>
    </source>
</evidence>
<evidence type="ECO:0000256" key="22">
    <source>
        <dbReference type="ARBA" id="ARBA00069312"/>
    </source>
</evidence>
<evidence type="ECO:0000256" key="4">
    <source>
        <dbReference type="ARBA" id="ARBA00006245"/>
    </source>
</evidence>
<keyword evidence="12" id="KW-0995">Kinetochore</keyword>
<dbReference type="GeneTree" id="ENSGT00390000016427"/>
<evidence type="ECO:0000256" key="5">
    <source>
        <dbReference type="ARBA" id="ARBA00022448"/>
    </source>
</evidence>
<feature type="domain" description="ZW10 C-terminal helical" evidence="26">
    <location>
        <begin position="585"/>
        <end position="739"/>
    </location>
</feature>
<evidence type="ECO:0000256" key="14">
    <source>
        <dbReference type="ARBA" id="ARBA00022927"/>
    </source>
</evidence>
<evidence type="ECO:0000256" key="19">
    <source>
        <dbReference type="ARBA" id="ARBA00023306"/>
    </source>
</evidence>
<dbReference type="PANTHER" id="PTHR12205:SF0">
    <property type="entry name" value="CENTROMERE_KINETOCHORE PROTEIN ZW10 HOMOLOG"/>
    <property type="match status" value="1"/>
</dbReference>
<feature type="domain" description="Centromere/kinetochore protein zw10 middle" evidence="24">
    <location>
        <begin position="223"/>
        <end position="386"/>
    </location>
</feature>
<evidence type="ECO:0000256" key="18">
    <source>
        <dbReference type="ARBA" id="ARBA00023212"/>
    </source>
</evidence>
<evidence type="ECO:0000256" key="7">
    <source>
        <dbReference type="ARBA" id="ARBA00022490"/>
    </source>
</evidence>
<evidence type="ECO:0000256" key="1">
    <source>
        <dbReference type="ARBA" id="ARBA00004186"/>
    </source>
</evidence>
<dbReference type="GO" id="GO:0015031">
    <property type="term" value="P:protein transport"/>
    <property type="evidence" value="ECO:0007669"/>
    <property type="project" value="UniProtKB-KW"/>
</dbReference>
<dbReference type="InterPro" id="IPR048344">
    <property type="entry name" value="Zw10_middle"/>
</dbReference>
<dbReference type="GO" id="GO:0005789">
    <property type="term" value="C:endoplasmic reticulum membrane"/>
    <property type="evidence" value="ECO:0007669"/>
    <property type="project" value="UniProtKB-SubCell"/>
</dbReference>
<dbReference type="Pfam" id="PF22766">
    <property type="entry name" value="ZW10_C2"/>
    <property type="match status" value="1"/>
</dbReference>
<dbReference type="GO" id="GO:1990423">
    <property type="term" value="C:RZZ complex"/>
    <property type="evidence" value="ECO:0007669"/>
    <property type="project" value="TreeGrafter"/>
</dbReference>
<evidence type="ECO:0000259" key="25">
    <source>
        <dbReference type="Pfam" id="PF20666"/>
    </source>
</evidence>
<keyword evidence="11" id="KW-0256">Endoplasmic reticulum</keyword>
<dbReference type="GO" id="GO:0005819">
    <property type="term" value="C:spindle"/>
    <property type="evidence" value="ECO:0007669"/>
    <property type="project" value="UniProtKB-SubCell"/>
</dbReference>
<evidence type="ECO:0000256" key="11">
    <source>
        <dbReference type="ARBA" id="ARBA00022824"/>
    </source>
</evidence>
<keyword evidence="18" id="KW-0206">Cytoskeleton</keyword>
<evidence type="ECO:0000313" key="27">
    <source>
        <dbReference type="Ensembl" id="ENSSAUP00010059581.1"/>
    </source>
</evidence>
<keyword evidence="10" id="KW-0498">Mitosis</keyword>
<keyword evidence="6" id="KW-0158">Chromosome</keyword>
<comment type="subunit">
    <text evidence="21">Interacts with NBAS and KNTC1/ROD; the interactions are mutually exclusive and indicative for its association in two different vesicle tethering complexes. Component of the RZZ complex composed of KNTC1/ROD, ZW10 and ZWILCH. Component of the NRZ complex composed of NBAS, ZW10 and RINT1/TIP20L; NRZ associates with SNAREs STX18, USE1L, BNIP1/SEC20L and SEC22B (the assembly has been described as syntaxin 18 complex). Interacts directly with RINT1/TIP20L bound to BNIP1/SEC20L. Interacts with C19orf25 and ZWINT. Interacts with ZFYVE1. Interacts with RAB18 and this interaction is enhanced in the presence of ZFYVE1.</text>
</comment>
<keyword evidence="7" id="KW-0963">Cytoplasm</keyword>
<evidence type="ECO:0000259" key="26">
    <source>
        <dbReference type="Pfam" id="PF22766"/>
    </source>
</evidence>
<evidence type="ECO:0000313" key="28">
    <source>
        <dbReference type="Proteomes" id="UP000472265"/>
    </source>
</evidence>
<dbReference type="FunFam" id="1.10.357.150:FF:000001">
    <property type="entry name" value="centromere/kinetochore protein zw10 homolog"/>
    <property type="match status" value="1"/>
</dbReference>
<evidence type="ECO:0000256" key="3">
    <source>
        <dbReference type="ARBA" id="ARBA00004629"/>
    </source>
</evidence>
<feature type="domain" description="Centromere/kinetochore protein zw10 C-terminal" evidence="25">
    <location>
        <begin position="438"/>
        <end position="557"/>
    </location>
</feature>
<evidence type="ECO:0000256" key="20">
    <source>
        <dbReference type="ARBA" id="ARBA00023328"/>
    </source>
</evidence>
<proteinExistence type="inferred from homology"/>
<evidence type="ECO:0000256" key="16">
    <source>
        <dbReference type="ARBA" id="ARBA00023054"/>
    </source>
</evidence>
<comment type="subcellular location">
    <subcellularLocation>
        <location evidence="3">Chromosome</location>
        <location evidence="3">Centromere</location>
        <location evidence="3">Kinetochore</location>
    </subcellularLocation>
    <subcellularLocation>
        <location evidence="1">Cytoplasm</location>
        <location evidence="1">Cytoskeleton</location>
        <location evidence="1">Spindle</location>
    </subcellularLocation>
    <subcellularLocation>
        <location evidence="2">Endoplasmic reticulum membrane</location>
        <topology evidence="2">Peripheral membrane protein</topology>
    </subcellularLocation>
</comment>
<accession>A0A671Y971</accession>
<evidence type="ECO:0000256" key="17">
    <source>
        <dbReference type="ARBA" id="ARBA00023136"/>
    </source>
</evidence>
<keyword evidence="14" id="KW-0653">Protein transport</keyword>
<keyword evidence="17" id="KW-0472">Membrane</keyword>
<evidence type="ECO:0000256" key="12">
    <source>
        <dbReference type="ARBA" id="ARBA00022838"/>
    </source>
</evidence>
<gene>
    <name evidence="27" type="primary">ZW10</name>
    <name evidence="27" type="synonym">zw10</name>
</gene>
<sequence>MASFVTEVLASSGKLEKEDLSGKISKMSRKVEDTKEEVCEMMNKKYADFLPGLQGAEELMVRVDEVSKEMDVLKNYIENEVHQNLHVAVTEYAKLKQQLERNTIIIQILGHLKEFHNAMEESNKSIQDKNFVDAANQLERARASVIALKGWKTSQLPLLSALSTELTVQRENLIYHLGDEWKRLVIWRLPSSKGKTSENTDDCIYTYVNQNLFSTGFYHRHPGQVLLKNMLKPLVMYPSLSVSVTEQQDEGIVLALHCLEESNKERSAPSQVYSKLLLVLKTLHAYLLDVSIGDKKLSAILGELIWDEISQCIIHECLLYSIPSNSSQLEKYNTVIKETEEFEKSLKELEFLQGDSTDLLKYARDVNCHFASKKCKDVIVAARKLMTSKMHNTVKITPDYKLRLPKLPAPGTEVKVKQETTNEEMTIENSKQLSAWSLCLPACRISESVQQLMELALNTLFEAVGSSTYCALQLFYTVRNIFQLFYDVVPTYHKENLLKFPHLAAIQHNNCMYLAHHLLTLGHHFRTHLPEPHSEGIATFVDMVPGFKKLGELTFLQLAELLERLSTAHNFCNLDDEDNYIAASKAVRQVIHQLKQLGTVWQDVLPVSIYCKAMGSLLNTAITEVIAKIMMLEDISSEDGEHLHTLCQTIIEEGPLVFIPLAEKNKNKKYQEEVPLYVKKWSTFKELVIVLRANLQEIVDRWADGKGPLAMEFCSSEVKNLIRALFQNTDRRAVALSKIK</sequence>
<organism evidence="27 28">
    <name type="scientific">Sparus aurata</name>
    <name type="common">Gilthead sea bream</name>
    <dbReference type="NCBI Taxonomy" id="8175"/>
    <lineage>
        <taxon>Eukaryota</taxon>
        <taxon>Metazoa</taxon>
        <taxon>Chordata</taxon>
        <taxon>Craniata</taxon>
        <taxon>Vertebrata</taxon>
        <taxon>Euteleostomi</taxon>
        <taxon>Actinopterygii</taxon>
        <taxon>Neopterygii</taxon>
        <taxon>Teleostei</taxon>
        <taxon>Neoteleostei</taxon>
        <taxon>Acanthomorphata</taxon>
        <taxon>Eupercaria</taxon>
        <taxon>Spariformes</taxon>
        <taxon>Sparidae</taxon>
        <taxon>Sparus</taxon>
    </lineage>
</organism>
<dbReference type="Ensembl" id="ENSSAUT00010062498.1">
    <property type="protein sequence ID" value="ENSSAUP00010059581.1"/>
    <property type="gene ID" value="ENSSAUG00010023704.1"/>
</dbReference>
<dbReference type="GO" id="GO:0006888">
    <property type="term" value="P:endoplasmic reticulum to Golgi vesicle-mediated transport"/>
    <property type="evidence" value="ECO:0007669"/>
    <property type="project" value="TreeGrafter"/>
</dbReference>
<evidence type="ECO:0000256" key="10">
    <source>
        <dbReference type="ARBA" id="ARBA00022776"/>
    </source>
</evidence>
<evidence type="ECO:0000256" key="15">
    <source>
        <dbReference type="ARBA" id="ARBA00022990"/>
    </source>
</evidence>
<reference evidence="27" key="3">
    <citation type="submission" date="2025-09" db="UniProtKB">
        <authorList>
            <consortium name="Ensembl"/>
        </authorList>
    </citation>
    <scope>IDENTIFICATION</scope>
</reference>